<dbReference type="Proteomes" id="UP001150266">
    <property type="component" value="Unassembled WGS sequence"/>
</dbReference>
<evidence type="ECO:0000259" key="6">
    <source>
        <dbReference type="SMART" id="SM00849"/>
    </source>
</evidence>
<dbReference type="CDD" id="cd07730">
    <property type="entry name" value="metallo-hydrolase-like_MBL-fold"/>
    <property type="match status" value="1"/>
</dbReference>
<evidence type="ECO:0000256" key="5">
    <source>
        <dbReference type="ARBA" id="ARBA00022833"/>
    </source>
</evidence>
<name>A0A9W9DQZ1_9AGAR</name>
<keyword evidence="4" id="KW-0378">Hydrolase</keyword>
<sequence length="300" mass="32626">MLVEPDLPPPSKDQAFYIVSALESGHLNLPLPIFLDDAAPGSAVLAPSLSFLLRHSKTNKKFLFDLGIRKDIENAPPSIQKWIIFASFHTTVPQDVTESLIQGGLSPADVDTVCISHCHFDHTGNPEPFVNSQFVVGAGSESLFTPGYPADPDSAFPSNLLPKGRTRFVELIEQPPLGPFPHALDLYSDGSLYIVDAAGHLPGHVILVARTSADGGWILLGGDSAHHWNLITGESKIADGRPGFPSGCAHLDKEAAKLTIQRIREFWKLPRTRVILAHDEPWYNENKGGAAFWPGHIASR</sequence>
<dbReference type="AlphaFoldDB" id="A0A9W9DQZ1"/>
<keyword evidence="8" id="KW-1185">Reference proteome</keyword>
<evidence type="ECO:0000313" key="7">
    <source>
        <dbReference type="EMBL" id="KAJ4482182.1"/>
    </source>
</evidence>
<dbReference type="EMBL" id="JAOTPV010000005">
    <property type="protein sequence ID" value="KAJ4482182.1"/>
    <property type="molecule type" value="Genomic_DNA"/>
</dbReference>
<dbReference type="Gene3D" id="3.60.15.10">
    <property type="entry name" value="Ribonuclease Z/Hydroxyacylglutathione hydrolase-like"/>
    <property type="match status" value="1"/>
</dbReference>
<reference evidence="7" key="1">
    <citation type="submission" date="2022-08" db="EMBL/GenBank/DDBJ databases">
        <title>A Global Phylogenomic Analysis of the Shiitake Genus Lentinula.</title>
        <authorList>
            <consortium name="DOE Joint Genome Institute"/>
            <person name="Sierra-Patev S."/>
            <person name="Min B."/>
            <person name="Naranjo-Ortiz M."/>
            <person name="Looney B."/>
            <person name="Konkel Z."/>
            <person name="Slot J.C."/>
            <person name="Sakamoto Y."/>
            <person name="Steenwyk J.L."/>
            <person name="Rokas A."/>
            <person name="Carro J."/>
            <person name="Camarero S."/>
            <person name="Ferreira P."/>
            <person name="Molpeceres G."/>
            <person name="Ruiz-Duenas F.J."/>
            <person name="Serrano A."/>
            <person name="Henrissat B."/>
            <person name="Drula E."/>
            <person name="Hughes K.W."/>
            <person name="Mata J.L."/>
            <person name="Ishikawa N.K."/>
            <person name="Vargas-Isla R."/>
            <person name="Ushijima S."/>
            <person name="Smith C.A."/>
            <person name="Ahrendt S."/>
            <person name="Andreopoulos W."/>
            <person name="He G."/>
            <person name="Labutti K."/>
            <person name="Lipzen A."/>
            <person name="Ng V."/>
            <person name="Riley R."/>
            <person name="Sandor L."/>
            <person name="Barry K."/>
            <person name="Martinez A.T."/>
            <person name="Xiao Y."/>
            <person name="Gibbons J.G."/>
            <person name="Terashima K."/>
            <person name="Grigoriev I.V."/>
            <person name="Hibbett D.S."/>
        </authorList>
    </citation>
    <scope>NUCLEOTIDE SEQUENCE</scope>
    <source>
        <strain evidence="7">JLM2183</strain>
    </source>
</reference>
<dbReference type="SMART" id="SM00849">
    <property type="entry name" value="Lactamase_B"/>
    <property type="match status" value="1"/>
</dbReference>
<dbReference type="PANTHER" id="PTHR42978">
    <property type="entry name" value="QUORUM-QUENCHING LACTONASE YTNP-RELATED-RELATED"/>
    <property type="match status" value="1"/>
</dbReference>
<keyword evidence="3" id="KW-0479">Metal-binding</keyword>
<dbReference type="InterPro" id="IPR036866">
    <property type="entry name" value="RibonucZ/Hydroxyglut_hydro"/>
</dbReference>
<keyword evidence="5" id="KW-0862">Zinc</keyword>
<dbReference type="OrthoDB" id="10250730at2759"/>
<feature type="domain" description="Metallo-beta-lactamase" evidence="6">
    <location>
        <begin position="47"/>
        <end position="278"/>
    </location>
</feature>
<comment type="caution">
    <text evidence="7">The sequence shown here is derived from an EMBL/GenBank/DDBJ whole genome shotgun (WGS) entry which is preliminary data.</text>
</comment>
<evidence type="ECO:0000256" key="3">
    <source>
        <dbReference type="ARBA" id="ARBA00022723"/>
    </source>
</evidence>
<comment type="cofactor">
    <cofactor evidence="1">
        <name>Zn(2+)</name>
        <dbReference type="ChEBI" id="CHEBI:29105"/>
    </cofactor>
</comment>
<dbReference type="GO" id="GO:0046872">
    <property type="term" value="F:metal ion binding"/>
    <property type="evidence" value="ECO:0007669"/>
    <property type="project" value="UniProtKB-KW"/>
</dbReference>
<gene>
    <name evidence="7" type="ORF">J3R30DRAFT_2136036</name>
</gene>
<comment type="similarity">
    <text evidence="2">Belongs to the metallo-beta-lactamase superfamily.</text>
</comment>
<organism evidence="7 8">
    <name type="scientific">Lentinula aciculospora</name>
    <dbReference type="NCBI Taxonomy" id="153920"/>
    <lineage>
        <taxon>Eukaryota</taxon>
        <taxon>Fungi</taxon>
        <taxon>Dikarya</taxon>
        <taxon>Basidiomycota</taxon>
        <taxon>Agaricomycotina</taxon>
        <taxon>Agaricomycetes</taxon>
        <taxon>Agaricomycetidae</taxon>
        <taxon>Agaricales</taxon>
        <taxon>Marasmiineae</taxon>
        <taxon>Omphalotaceae</taxon>
        <taxon>Lentinula</taxon>
    </lineage>
</organism>
<evidence type="ECO:0000256" key="1">
    <source>
        <dbReference type="ARBA" id="ARBA00001947"/>
    </source>
</evidence>
<proteinExistence type="inferred from homology"/>
<dbReference type="Pfam" id="PF00753">
    <property type="entry name" value="Lactamase_B"/>
    <property type="match status" value="1"/>
</dbReference>
<evidence type="ECO:0000256" key="2">
    <source>
        <dbReference type="ARBA" id="ARBA00007749"/>
    </source>
</evidence>
<accession>A0A9W9DQZ1</accession>
<evidence type="ECO:0000313" key="8">
    <source>
        <dbReference type="Proteomes" id="UP001150266"/>
    </source>
</evidence>
<dbReference type="GO" id="GO:0016787">
    <property type="term" value="F:hydrolase activity"/>
    <property type="evidence" value="ECO:0007669"/>
    <property type="project" value="UniProtKB-KW"/>
</dbReference>
<dbReference type="PANTHER" id="PTHR42978:SF2">
    <property type="entry name" value="102 KBASES UNSTABLE REGION: FROM 1 TO 119443"/>
    <property type="match status" value="1"/>
</dbReference>
<evidence type="ECO:0000256" key="4">
    <source>
        <dbReference type="ARBA" id="ARBA00022801"/>
    </source>
</evidence>
<dbReference type="InterPro" id="IPR001279">
    <property type="entry name" value="Metallo-B-lactamas"/>
</dbReference>
<protein>
    <submittedName>
        <fullName evidence="7">Metallo-hydrolase/oxidoreductase</fullName>
    </submittedName>
</protein>
<dbReference type="SUPFAM" id="SSF56281">
    <property type="entry name" value="Metallo-hydrolase/oxidoreductase"/>
    <property type="match status" value="1"/>
</dbReference>
<dbReference type="InterPro" id="IPR051013">
    <property type="entry name" value="MBL_superfamily_lactonases"/>
</dbReference>